<dbReference type="OMA" id="VHELAVW"/>
<keyword evidence="3" id="KW-1185">Reference proteome</keyword>
<dbReference type="EMBL" id="KB445566">
    <property type="protein sequence ID" value="EMC90882.1"/>
    <property type="molecule type" value="Genomic_DNA"/>
</dbReference>
<evidence type="ECO:0000256" key="1">
    <source>
        <dbReference type="SAM" id="MobiDB-lite"/>
    </source>
</evidence>
<accession>M2LAN7</accession>
<evidence type="ECO:0000313" key="2">
    <source>
        <dbReference type="EMBL" id="EMC90882.1"/>
    </source>
</evidence>
<reference evidence="2 3" key="1">
    <citation type="journal article" date="2012" name="PLoS Pathog.">
        <title>Diverse lifestyles and strategies of plant pathogenesis encoded in the genomes of eighteen Dothideomycetes fungi.</title>
        <authorList>
            <person name="Ohm R.A."/>
            <person name="Feau N."/>
            <person name="Henrissat B."/>
            <person name="Schoch C.L."/>
            <person name="Horwitz B.A."/>
            <person name="Barry K.W."/>
            <person name="Condon B.J."/>
            <person name="Copeland A.C."/>
            <person name="Dhillon B."/>
            <person name="Glaser F."/>
            <person name="Hesse C.N."/>
            <person name="Kosti I."/>
            <person name="LaButti K."/>
            <person name="Lindquist E.A."/>
            <person name="Lucas S."/>
            <person name="Salamov A.A."/>
            <person name="Bradshaw R.E."/>
            <person name="Ciuffetti L."/>
            <person name="Hamelin R.C."/>
            <person name="Kema G.H.J."/>
            <person name="Lawrence C."/>
            <person name="Scott J.A."/>
            <person name="Spatafora J.W."/>
            <person name="Turgeon B.G."/>
            <person name="de Wit P.J.G.M."/>
            <person name="Zhong S."/>
            <person name="Goodwin S.B."/>
            <person name="Grigoriev I.V."/>
        </authorList>
    </citation>
    <scope>NUCLEOTIDE SEQUENCE [LARGE SCALE GENOMIC DNA]</scope>
    <source>
        <strain evidence="2 3">UAMH 10762</strain>
    </source>
</reference>
<dbReference type="GeneID" id="19112175"/>
<dbReference type="AlphaFoldDB" id="M2LAN7"/>
<name>M2LAN7_BAUPA</name>
<sequence length="454" mass="51330">MDSRRNPDRQPRPGRLVKLTNIDVSDEHSSQQSRPSSSGSSDRGVVALLEQRRRTDTWRVIDLDALRQTSEPAPGREATVLATLPAVLLGPKRKRDQSPTCQGGREDRPANPATLRQGERDPVDRSEGGEQLHQRPSLTEAEVGATLSVEAQVYRWSEVRAPAMAGRVRHTMVAYLWEIGNYQVALGWRDLLRTWRQDRTLLLPWRAGPSVTDDEDFAATKRRHWLSAEADWDREFVALYDRAQRTRVGRILDAPQERMQKADLGARYAFLQGKARMGATRPQRVVAKEEMFAWLYGTSKRKGALWDDFTREIKYWTRWLTVTESLHRGIIALFPDTIKKSFVEQTLKVHELAVWLEAIKQFRPELIELSGTILPLLTDALAGRQPPPEPLLLENWDSNPTTLAALGAAWFHPDTAVPLTPQASEGSREERSPSWVGLLDFDGGFSSSIHLSSP</sequence>
<dbReference type="RefSeq" id="XP_007682031.1">
    <property type="nucleotide sequence ID" value="XM_007683841.1"/>
</dbReference>
<feature type="region of interest" description="Disordered" evidence="1">
    <location>
        <begin position="1"/>
        <end position="45"/>
    </location>
</feature>
<dbReference type="HOGENOM" id="CLU_602649_0_0_1"/>
<evidence type="ECO:0000313" key="3">
    <source>
        <dbReference type="Proteomes" id="UP000011761"/>
    </source>
</evidence>
<organism evidence="2 3">
    <name type="scientific">Baudoinia panamericana (strain UAMH 10762)</name>
    <name type="common">Angels' share fungus</name>
    <name type="synonym">Baudoinia compniacensis (strain UAMH 10762)</name>
    <dbReference type="NCBI Taxonomy" id="717646"/>
    <lineage>
        <taxon>Eukaryota</taxon>
        <taxon>Fungi</taxon>
        <taxon>Dikarya</taxon>
        <taxon>Ascomycota</taxon>
        <taxon>Pezizomycotina</taxon>
        <taxon>Dothideomycetes</taxon>
        <taxon>Dothideomycetidae</taxon>
        <taxon>Mycosphaerellales</taxon>
        <taxon>Teratosphaeriaceae</taxon>
        <taxon>Baudoinia</taxon>
    </lineage>
</organism>
<dbReference type="KEGG" id="bcom:BAUCODRAFT_335839"/>
<gene>
    <name evidence="2" type="ORF">BAUCODRAFT_335839</name>
</gene>
<feature type="compositionally biased region" description="Basic and acidic residues" evidence="1">
    <location>
        <begin position="1"/>
        <end position="11"/>
    </location>
</feature>
<feature type="compositionally biased region" description="Low complexity" evidence="1">
    <location>
        <begin position="30"/>
        <end position="44"/>
    </location>
</feature>
<feature type="compositionally biased region" description="Basic and acidic residues" evidence="1">
    <location>
        <begin position="117"/>
        <end position="133"/>
    </location>
</feature>
<protein>
    <submittedName>
        <fullName evidence="2">Uncharacterized protein</fullName>
    </submittedName>
</protein>
<dbReference type="OrthoDB" id="3668852at2759"/>
<feature type="region of interest" description="Disordered" evidence="1">
    <location>
        <begin position="89"/>
        <end position="141"/>
    </location>
</feature>
<dbReference type="Proteomes" id="UP000011761">
    <property type="component" value="Unassembled WGS sequence"/>
</dbReference>
<proteinExistence type="predicted"/>